<evidence type="ECO:0000256" key="3">
    <source>
        <dbReference type="SAM" id="SignalP"/>
    </source>
</evidence>
<feature type="domain" description="SbsA Ig-like" evidence="4">
    <location>
        <begin position="387"/>
        <end position="510"/>
    </location>
</feature>
<evidence type="ECO:0000256" key="1">
    <source>
        <dbReference type="ARBA" id="ARBA00022729"/>
    </source>
</evidence>
<dbReference type="InterPro" id="IPR032812">
    <property type="entry name" value="SbsA_Ig"/>
</dbReference>
<dbReference type="NCBIfam" id="TIGR02913">
    <property type="entry name" value="HAF_rpt"/>
    <property type="match status" value="3"/>
</dbReference>
<dbReference type="AlphaFoldDB" id="A0A6J4Q3D9"/>
<dbReference type="InterPro" id="IPR014262">
    <property type="entry name" value="HAF_rpt"/>
</dbReference>
<feature type="compositionally biased region" description="Polar residues" evidence="2">
    <location>
        <begin position="497"/>
        <end position="513"/>
    </location>
</feature>
<name>A0A6J4Q3D9_9ACTN</name>
<reference evidence="5" key="1">
    <citation type="submission" date="2020-02" db="EMBL/GenBank/DDBJ databases">
        <authorList>
            <person name="Meier V. D."/>
        </authorList>
    </citation>
    <scope>NUCLEOTIDE SEQUENCE</scope>
    <source>
        <strain evidence="5">AVDCRST_MAG80</strain>
    </source>
</reference>
<accession>A0A6J4Q3D9</accession>
<proteinExistence type="predicted"/>
<dbReference type="InterPro" id="IPR022562">
    <property type="entry name" value="DUF3466"/>
</dbReference>
<dbReference type="Gene3D" id="2.60.40.1220">
    <property type="match status" value="1"/>
</dbReference>
<feature type="region of interest" description="Disordered" evidence="2">
    <location>
        <begin position="490"/>
        <end position="513"/>
    </location>
</feature>
<gene>
    <name evidence="5" type="ORF">AVDCRST_MAG80-449</name>
</gene>
<feature type="signal peptide" evidence="3">
    <location>
        <begin position="1"/>
        <end position="21"/>
    </location>
</feature>
<evidence type="ECO:0000259" key="4">
    <source>
        <dbReference type="Pfam" id="PF13205"/>
    </source>
</evidence>
<keyword evidence="1 3" id="KW-0732">Signal</keyword>
<feature type="chain" id="PRO_5039663266" description="SbsA Ig-like domain-containing protein" evidence="3">
    <location>
        <begin position="22"/>
        <end position="513"/>
    </location>
</feature>
<dbReference type="Pfam" id="PF13205">
    <property type="entry name" value="Big_5"/>
    <property type="match status" value="1"/>
</dbReference>
<organism evidence="5">
    <name type="scientific">uncultured Rubrobacteraceae bacterium</name>
    <dbReference type="NCBI Taxonomy" id="349277"/>
    <lineage>
        <taxon>Bacteria</taxon>
        <taxon>Bacillati</taxon>
        <taxon>Actinomycetota</taxon>
        <taxon>Rubrobacteria</taxon>
        <taxon>Rubrobacterales</taxon>
        <taxon>Rubrobacteraceae</taxon>
        <taxon>environmental samples</taxon>
    </lineage>
</organism>
<dbReference type="InterPro" id="IPR014755">
    <property type="entry name" value="Cu-Rt/internalin_Ig-like"/>
</dbReference>
<dbReference type="EMBL" id="CADCVC010000041">
    <property type="protein sequence ID" value="CAA9429208.1"/>
    <property type="molecule type" value="Genomic_DNA"/>
</dbReference>
<protein>
    <recommendedName>
        <fullName evidence="4">SbsA Ig-like domain-containing protein</fullName>
    </recommendedName>
</protein>
<dbReference type="Pfam" id="PF11949">
    <property type="entry name" value="DUF3466"/>
    <property type="match status" value="1"/>
</dbReference>
<sequence>MSRTKSHFLGPLVLLTWASLAASITALVMADSLTRPAAAANTTYTVRDLGTLGGASIARDINDSGQIVGQSQNASGQNRAFLWDDGRMTDLGTLGGTTSFARGIDDTGRVVGFSRNSNNQIRAFLARNSDMTSLGTLTGFSSSEAWHINDSGLAVGRSFNSTSQGRAVLWENGQIKDIGASLKTPYSEAWGINNFGQVVGEAGSVDQKGKAFLYDNRTGEVTDLDTVGRASAPSVFPYQYSEAMGINDEGQVVGWSYRSTINDPPSTPSGPEGKAFLYEKDMGVPATVLPLNPLDGDLYSRARDINESGRAVGWSRGINGNEAEQYSAVLWEEGKVTDLNDLIPANSGWKLIDAYAINESGQIVGSAFKDGNENDPGQLRAFLLTPDTTAPKVKSISPANNATLIAPGANVTATFSEAMDASPTATDGDPRTITGTTFKLTKAGTTTPIGAVVSYNATTNKAILNPNANLQLGTKYKAVVTTGAQDVAGNRLDQDQDPSNGLQQRSWTFTIRN</sequence>
<evidence type="ECO:0000313" key="5">
    <source>
        <dbReference type="EMBL" id="CAA9429208.1"/>
    </source>
</evidence>
<evidence type="ECO:0000256" key="2">
    <source>
        <dbReference type="SAM" id="MobiDB-lite"/>
    </source>
</evidence>